<dbReference type="InterPro" id="IPR001789">
    <property type="entry name" value="Sig_transdc_resp-reg_receiver"/>
</dbReference>
<evidence type="ECO:0000313" key="4">
    <source>
        <dbReference type="EMBL" id="WIM06290.1"/>
    </source>
</evidence>
<dbReference type="CDD" id="cd01949">
    <property type="entry name" value="GGDEF"/>
    <property type="match status" value="1"/>
</dbReference>
<evidence type="ECO:0000259" key="1">
    <source>
        <dbReference type="SMART" id="SM00052"/>
    </source>
</evidence>
<dbReference type="NCBIfam" id="TIGR00254">
    <property type="entry name" value="GGDEF"/>
    <property type="match status" value="1"/>
</dbReference>
<dbReference type="SUPFAM" id="SSF141868">
    <property type="entry name" value="EAL domain-like"/>
    <property type="match status" value="1"/>
</dbReference>
<dbReference type="GO" id="GO:0003824">
    <property type="term" value="F:catalytic activity"/>
    <property type="evidence" value="ECO:0007669"/>
    <property type="project" value="UniProtKB-ARBA"/>
</dbReference>
<dbReference type="SMART" id="SM00448">
    <property type="entry name" value="REC"/>
    <property type="match status" value="1"/>
</dbReference>
<dbReference type="SMART" id="SM00267">
    <property type="entry name" value="GGDEF"/>
    <property type="match status" value="1"/>
</dbReference>
<protein>
    <submittedName>
        <fullName evidence="4">EAL domain-containing protein</fullName>
    </submittedName>
</protein>
<evidence type="ECO:0000259" key="3">
    <source>
        <dbReference type="SMART" id="SM00448"/>
    </source>
</evidence>
<dbReference type="PANTHER" id="PTHR44757:SF2">
    <property type="entry name" value="BIOFILM ARCHITECTURE MAINTENANCE PROTEIN MBAA"/>
    <property type="match status" value="1"/>
</dbReference>
<dbReference type="InterPro" id="IPR000160">
    <property type="entry name" value="GGDEF_dom"/>
</dbReference>
<dbReference type="AlphaFoldDB" id="A0AA49FMD7"/>
<dbReference type="InterPro" id="IPR029787">
    <property type="entry name" value="Nucleotide_cyclase"/>
</dbReference>
<dbReference type="Pfam" id="PF00563">
    <property type="entry name" value="EAL"/>
    <property type="match status" value="1"/>
</dbReference>
<reference evidence="4" key="1">
    <citation type="journal article" date="2023" name="Nat. Microbiol.">
        <title>Enrichment and characterization of a nitric oxide-reducing microbial community in a continuous bioreactor.</title>
        <authorList>
            <person name="Garrido-Amador P."/>
            <person name="Stortenbeker N."/>
            <person name="Wessels H.J.C.T."/>
            <person name="Speth D.R."/>
            <person name="Garcia-Heredia I."/>
            <person name="Kartal B."/>
        </authorList>
    </citation>
    <scope>NUCLEOTIDE SEQUENCE</scope>
    <source>
        <strain evidence="4">MAG1</strain>
    </source>
</reference>
<dbReference type="Gene3D" id="3.20.20.450">
    <property type="entry name" value="EAL domain"/>
    <property type="match status" value="1"/>
</dbReference>
<dbReference type="InterPro" id="IPR052155">
    <property type="entry name" value="Biofilm_reg_signaling"/>
</dbReference>
<dbReference type="EMBL" id="CP107246">
    <property type="protein sequence ID" value="WIM06290.1"/>
    <property type="molecule type" value="Genomic_DNA"/>
</dbReference>
<dbReference type="GO" id="GO:0000160">
    <property type="term" value="P:phosphorelay signal transduction system"/>
    <property type="evidence" value="ECO:0007669"/>
    <property type="project" value="InterPro"/>
</dbReference>
<dbReference type="CDD" id="cd01948">
    <property type="entry name" value="EAL"/>
    <property type="match status" value="1"/>
</dbReference>
<feature type="domain" description="GGDEF" evidence="2">
    <location>
        <begin position="127"/>
        <end position="299"/>
    </location>
</feature>
<dbReference type="SMART" id="SM00052">
    <property type="entry name" value="EAL"/>
    <property type="match status" value="1"/>
</dbReference>
<dbReference type="KEGG" id="npv:OHM77_03075"/>
<accession>A0AA49FMD7</accession>
<dbReference type="CDD" id="cd00156">
    <property type="entry name" value="REC"/>
    <property type="match status" value="1"/>
</dbReference>
<dbReference type="Pfam" id="PF00072">
    <property type="entry name" value="Response_reg"/>
    <property type="match status" value="1"/>
</dbReference>
<name>A0AA49FMD7_9PROT</name>
<dbReference type="InterPro" id="IPR035919">
    <property type="entry name" value="EAL_sf"/>
</dbReference>
<dbReference type="InterPro" id="IPR011006">
    <property type="entry name" value="CheY-like_superfamily"/>
</dbReference>
<feature type="domain" description="Response regulatory" evidence="3">
    <location>
        <begin position="6"/>
        <end position="125"/>
    </location>
</feature>
<dbReference type="SUPFAM" id="SSF55073">
    <property type="entry name" value="Nucleotide cyclase"/>
    <property type="match status" value="1"/>
</dbReference>
<dbReference type="Gene3D" id="3.40.50.2300">
    <property type="match status" value="1"/>
</dbReference>
<dbReference type="FunFam" id="3.30.70.270:FF:000001">
    <property type="entry name" value="Diguanylate cyclase domain protein"/>
    <property type="match status" value="1"/>
</dbReference>
<dbReference type="SUPFAM" id="SSF52172">
    <property type="entry name" value="CheY-like"/>
    <property type="match status" value="1"/>
</dbReference>
<evidence type="ECO:0000259" key="2">
    <source>
        <dbReference type="SMART" id="SM00267"/>
    </source>
</evidence>
<feature type="domain" description="EAL" evidence="1">
    <location>
        <begin position="311"/>
        <end position="556"/>
    </location>
</feature>
<sequence>MSDESVTILLVEDNPGDQRLVREMLDASGYGGFRLLIADHLAAAAAMLDSEPVDIVLLDLRLPDGNGLDSLVKMHALSPGVPIVVFSQVEDESLAVKAVRMGAQDFLVKAHINGPLLTRSLRYAMERRQLEEHLHYLAHHDALTGLPNRKLFYDRLTRSLALSRRHQRPMALMLVDLNDFKRINDAHGHHVGDEILKQLADRLQCCLRTTDCVARLGGDEFILFATDLSDAHHATRVARKIIEVLAPPCLIGQRDFVMRASVGIALYPDDGDDMETLVKNADTAMYLAKGQGREESHFRFYSRDLDAGASERIELENALRRALEREEFVVNYQPQVDLHSSRVIGVEALLRWDRDGELLMPARFMAALEESGLIVPVGGWVLAEACRQAAAWRAAGLPLGKIAVNISPRQFRDEHLVERVARVLCDSGLDARLLELELSEESLCEDEEMAIDKLRRLNALGVHLALDNYRARSASLRDLKRFPIHTVKLDRTIVRDMISSAADAAIVQAVISVAHVFKMKGVAEGVETTDQADMLRRQTCDDAQGFVFSRPLSAEALAALLQGAAPPLLPQ</sequence>
<dbReference type="InterPro" id="IPR043128">
    <property type="entry name" value="Rev_trsase/Diguanyl_cyclase"/>
</dbReference>
<gene>
    <name evidence="4" type="ORF">OHM77_03075</name>
</gene>
<organism evidence="4">
    <name type="scientific">Candidatus Nitricoxidivorans perseverans</name>
    <dbReference type="NCBI Taxonomy" id="2975601"/>
    <lineage>
        <taxon>Bacteria</taxon>
        <taxon>Pseudomonadati</taxon>
        <taxon>Pseudomonadota</taxon>
        <taxon>Betaproteobacteria</taxon>
        <taxon>Nitrosomonadales</taxon>
        <taxon>Sterolibacteriaceae</taxon>
        <taxon>Candidatus Nitricoxidivorans</taxon>
    </lineage>
</organism>
<proteinExistence type="predicted"/>
<dbReference type="Pfam" id="PF00990">
    <property type="entry name" value="GGDEF"/>
    <property type="match status" value="1"/>
</dbReference>
<dbReference type="InterPro" id="IPR001633">
    <property type="entry name" value="EAL_dom"/>
</dbReference>
<dbReference type="PANTHER" id="PTHR44757">
    <property type="entry name" value="DIGUANYLATE CYCLASE DGCP"/>
    <property type="match status" value="1"/>
</dbReference>
<dbReference type="Gene3D" id="3.30.70.270">
    <property type="match status" value="1"/>
</dbReference>
<dbReference type="Proteomes" id="UP001234916">
    <property type="component" value="Chromosome"/>
</dbReference>